<gene>
    <name evidence="9" type="ORF">R6P33_03210</name>
</gene>
<keyword evidence="2" id="KW-0813">Transport</keyword>
<dbReference type="RefSeq" id="WP_087069704.1">
    <property type="nucleotide sequence ID" value="NZ_CAUPFC010000021.1"/>
</dbReference>
<keyword evidence="5 7" id="KW-1133">Transmembrane helix</keyword>
<comment type="caution">
    <text evidence="9">The sequence shown here is derived from an EMBL/GenBank/DDBJ whole genome shotgun (WGS) entry which is preliminary data.</text>
</comment>
<evidence type="ECO:0000256" key="4">
    <source>
        <dbReference type="ARBA" id="ARBA00022692"/>
    </source>
</evidence>
<feature type="transmembrane region" description="Helical" evidence="7">
    <location>
        <begin position="54"/>
        <end position="75"/>
    </location>
</feature>
<feature type="transmembrane region" description="Helical" evidence="7">
    <location>
        <begin position="283"/>
        <end position="304"/>
    </location>
</feature>
<feature type="transmembrane region" description="Helical" evidence="7">
    <location>
        <begin position="140"/>
        <end position="161"/>
    </location>
</feature>
<dbReference type="Proteomes" id="UP001284901">
    <property type="component" value="Unassembled WGS sequence"/>
</dbReference>
<evidence type="ECO:0000256" key="6">
    <source>
        <dbReference type="ARBA" id="ARBA00023136"/>
    </source>
</evidence>
<comment type="subcellular location">
    <subcellularLocation>
        <location evidence="1">Cell membrane</location>
        <topology evidence="1">Multi-pass membrane protein</topology>
    </subcellularLocation>
</comment>
<dbReference type="Gene3D" id="1.20.1250.20">
    <property type="entry name" value="MFS general substrate transporter like domains"/>
    <property type="match status" value="1"/>
</dbReference>
<keyword evidence="4 7" id="KW-0812">Transmembrane</keyword>
<evidence type="ECO:0000256" key="7">
    <source>
        <dbReference type="SAM" id="Phobius"/>
    </source>
</evidence>
<feature type="transmembrane region" description="Helical" evidence="7">
    <location>
        <begin position="116"/>
        <end position="134"/>
    </location>
</feature>
<dbReference type="InterPro" id="IPR005828">
    <property type="entry name" value="MFS_sugar_transport-like"/>
</dbReference>
<feature type="transmembrane region" description="Helical" evidence="7">
    <location>
        <begin position="438"/>
        <end position="458"/>
    </location>
</feature>
<feature type="transmembrane region" description="Helical" evidence="7">
    <location>
        <begin position="348"/>
        <end position="367"/>
    </location>
</feature>
<dbReference type="SUPFAM" id="SSF103473">
    <property type="entry name" value="MFS general substrate transporter"/>
    <property type="match status" value="1"/>
</dbReference>
<evidence type="ECO:0000313" key="10">
    <source>
        <dbReference type="Proteomes" id="UP001284901"/>
    </source>
</evidence>
<dbReference type="InterPro" id="IPR036259">
    <property type="entry name" value="MFS_trans_sf"/>
</dbReference>
<accession>A0ABU5GB42</accession>
<name>A0ABU5GB42_9ACTO</name>
<keyword evidence="10" id="KW-1185">Reference proteome</keyword>
<dbReference type="PANTHER" id="PTHR43045">
    <property type="entry name" value="SHIKIMATE TRANSPORTER"/>
    <property type="match status" value="1"/>
</dbReference>
<keyword evidence="6 7" id="KW-0472">Membrane</keyword>
<evidence type="ECO:0000313" key="9">
    <source>
        <dbReference type="EMBL" id="MDY5146036.1"/>
    </source>
</evidence>
<dbReference type="PROSITE" id="PS50850">
    <property type="entry name" value="MFS"/>
    <property type="match status" value="1"/>
</dbReference>
<dbReference type="Pfam" id="PF00083">
    <property type="entry name" value="Sugar_tr"/>
    <property type="match status" value="1"/>
</dbReference>
<evidence type="ECO:0000256" key="5">
    <source>
        <dbReference type="ARBA" id="ARBA00022989"/>
    </source>
</evidence>
<reference evidence="9 10" key="1">
    <citation type="submission" date="2023-10" db="EMBL/GenBank/DDBJ databases">
        <title>Whole Genome based description of the genera Actinobaculum and Actinotignum reveals a complex phylogenetic relationship within the species included in the genus Actinotignum.</title>
        <authorList>
            <person name="Jensen C.S."/>
            <person name="Dargis R."/>
            <person name="Kemp M."/>
            <person name="Christensen J.J."/>
        </authorList>
    </citation>
    <scope>NUCLEOTIDE SEQUENCE [LARGE SCALE GENOMIC DNA]</scope>
    <source>
        <strain evidence="9 10">SLA_B089</strain>
    </source>
</reference>
<evidence type="ECO:0000259" key="8">
    <source>
        <dbReference type="PROSITE" id="PS50850"/>
    </source>
</evidence>
<dbReference type="PANTHER" id="PTHR43045:SF1">
    <property type="entry name" value="SHIKIMATE TRANSPORTER"/>
    <property type="match status" value="1"/>
</dbReference>
<evidence type="ECO:0000256" key="1">
    <source>
        <dbReference type="ARBA" id="ARBA00004651"/>
    </source>
</evidence>
<keyword evidence="3" id="KW-1003">Cell membrane</keyword>
<evidence type="ECO:0000256" key="3">
    <source>
        <dbReference type="ARBA" id="ARBA00022475"/>
    </source>
</evidence>
<feature type="transmembrane region" description="Helical" evidence="7">
    <location>
        <begin position="214"/>
        <end position="232"/>
    </location>
</feature>
<dbReference type="EMBL" id="JAWNFY010000007">
    <property type="protein sequence ID" value="MDY5146036.1"/>
    <property type="molecule type" value="Genomic_DNA"/>
</dbReference>
<feature type="domain" description="Major facilitator superfamily (MFS) profile" evidence="8">
    <location>
        <begin position="42"/>
        <end position="464"/>
    </location>
</feature>
<organism evidence="9 10">
    <name type="scientific">Actinotignum timonense</name>
    <dbReference type="NCBI Taxonomy" id="1870995"/>
    <lineage>
        <taxon>Bacteria</taxon>
        <taxon>Bacillati</taxon>
        <taxon>Actinomycetota</taxon>
        <taxon>Actinomycetes</taxon>
        <taxon>Actinomycetales</taxon>
        <taxon>Actinomycetaceae</taxon>
        <taxon>Actinotignum</taxon>
    </lineage>
</organism>
<dbReference type="InterPro" id="IPR020846">
    <property type="entry name" value="MFS_dom"/>
</dbReference>
<proteinExistence type="predicted"/>
<feature type="transmembrane region" description="Helical" evidence="7">
    <location>
        <begin position="182"/>
        <end position="202"/>
    </location>
</feature>
<feature type="transmembrane region" description="Helical" evidence="7">
    <location>
        <begin position="409"/>
        <end position="432"/>
    </location>
</feature>
<feature type="transmembrane region" description="Helical" evidence="7">
    <location>
        <begin position="316"/>
        <end position="336"/>
    </location>
</feature>
<protein>
    <submittedName>
        <fullName evidence="9">MFS transporter</fullName>
    </submittedName>
</protein>
<feature type="transmembrane region" description="Helical" evidence="7">
    <location>
        <begin position="373"/>
        <end position="397"/>
    </location>
</feature>
<evidence type="ECO:0000256" key="2">
    <source>
        <dbReference type="ARBA" id="ARBA00022448"/>
    </source>
</evidence>
<sequence>MTDPHTVTGTRPIPPSDNNVVSTAASGATGGEVSLEKSAKKAAKSGFWGAVAEYYDFGLYGTASAVIFPSVFFGGGEDPTLANIASLASFGVAYLARPLGAIVLGHLGDAWGRKKTLLLTLGLMGFATLVIGFLPSYDSVGPAAGVILIVMRLIQGFSAGGEQAGSTAMTSELAPPEKRGRLVAFTMHGLLIGMLLGIAAFIPVSKDEEFLLGGGWRIPYFVAIPLVLYALWVRIKADEPRDVYEALARNEGAAAQHPVQKTAEATTNKGSLGDLFKNHWRQVIRVMAMGQYAITGALLTNYMLNYGTTYWGWERSTLLALATLAMGIGVPIQPVWAALSDKIGRRPVYLMSMFSLVVLFPAIFWAIQLKNVPLLVVLLFIIGLTLAGGNVVQAPMYSEMFPTRLRMTGYAVSTQLGNIIVGFTPMIAAIIVRPGAFGWLPVLTFTTIMMGLGILSCLSTPETMGKVITADLEQEVRAEA</sequence>
<feature type="transmembrane region" description="Helical" evidence="7">
    <location>
        <begin position="81"/>
        <end position="104"/>
    </location>
</feature>